<evidence type="ECO:0000313" key="1">
    <source>
        <dbReference type="EMBL" id="MPC16745.1"/>
    </source>
</evidence>
<dbReference type="AlphaFoldDB" id="A0A5B7D663"/>
<reference evidence="1 2" key="1">
    <citation type="submission" date="2019-05" db="EMBL/GenBank/DDBJ databases">
        <title>Another draft genome of Portunus trituberculatus and its Hox gene families provides insights of decapod evolution.</title>
        <authorList>
            <person name="Jeong J.-H."/>
            <person name="Song I."/>
            <person name="Kim S."/>
            <person name="Choi T."/>
            <person name="Kim D."/>
            <person name="Ryu S."/>
            <person name="Kim W."/>
        </authorList>
    </citation>
    <scope>NUCLEOTIDE SEQUENCE [LARGE SCALE GENOMIC DNA]</scope>
    <source>
        <tissue evidence="1">Muscle</tissue>
    </source>
</reference>
<protein>
    <submittedName>
        <fullName evidence="1">Uncharacterized protein</fullName>
    </submittedName>
</protein>
<evidence type="ECO:0000313" key="2">
    <source>
        <dbReference type="Proteomes" id="UP000324222"/>
    </source>
</evidence>
<sequence length="150" mass="17038">MTYIYSVRMFHHIHHGRSLQMAHEQRDNFWSTGPPPRRARRSMLPLIPPTPRPSTHLRHLIFSSLLRTIYYVRHPRFVVLQRAGGLSASIYDIGFQTSCRGRLRKEKECAVGGRHNRTQTARPPGEGGATVAVATLTSKRDVKKNGISLT</sequence>
<name>A0A5B7D663_PORTR</name>
<comment type="caution">
    <text evidence="1">The sequence shown here is derived from an EMBL/GenBank/DDBJ whole genome shotgun (WGS) entry which is preliminary data.</text>
</comment>
<gene>
    <name evidence="1" type="ORF">E2C01_009580</name>
</gene>
<dbReference type="EMBL" id="VSRR010000532">
    <property type="protein sequence ID" value="MPC16745.1"/>
    <property type="molecule type" value="Genomic_DNA"/>
</dbReference>
<organism evidence="1 2">
    <name type="scientific">Portunus trituberculatus</name>
    <name type="common">Swimming crab</name>
    <name type="synonym">Neptunus trituberculatus</name>
    <dbReference type="NCBI Taxonomy" id="210409"/>
    <lineage>
        <taxon>Eukaryota</taxon>
        <taxon>Metazoa</taxon>
        <taxon>Ecdysozoa</taxon>
        <taxon>Arthropoda</taxon>
        <taxon>Crustacea</taxon>
        <taxon>Multicrustacea</taxon>
        <taxon>Malacostraca</taxon>
        <taxon>Eumalacostraca</taxon>
        <taxon>Eucarida</taxon>
        <taxon>Decapoda</taxon>
        <taxon>Pleocyemata</taxon>
        <taxon>Brachyura</taxon>
        <taxon>Eubrachyura</taxon>
        <taxon>Portunoidea</taxon>
        <taxon>Portunidae</taxon>
        <taxon>Portuninae</taxon>
        <taxon>Portunus</taxon>
    </lineage>
</organism>
<dbReference type="Proteomes" id="UP000324222">
    <property type="component" value="Unassembled WGS sequence"/>
</dbReference>
<keyword evidence="2" id="KW-1185">Reference proteome</keyword>
<accession>A0A5B7D663</accession>
<proteinExistence type="predicted"/>